<dbReference type="EMBL" id="CP024422">
    <property type="protein sequence ID" value="ATQ56549.1"/>
    <property type="molecule type" value="Genomic_DNA"/>
</dbReference>
<dbReference type="Proteomes" id="UP000229314">
    <property type="component" value="Chromosome"/>
</dbReference>
<feature type="coiled-coil region" evidence="1">
    <location>
        <begin position="200"/>
        <end position="227"/>
    </location>
</feature>
<name>A0A2D2C2A3_9RHOB</name>
<reference evidence="2 3" key="1">
    <citation type="submission" date="2017-10" db="EMBL/GenBank/DDBJ databases">
        <title>Complete genome sequence of Paracoccus yeei TT13 isolated from human skin.</title>
        <authorList>
            <person name="Lee K."/>
            <person name="Lim J.Y."/>
            <person name="Hwang I."/>
        </authorList>
    </citation>
    <scope>NUCLEOTIDE SEQUENCE [LARGE SCALE GENOMIC DNA]</scope>
    <source>
        <strain evidence="2 3">TT13</strain>
    </source>
</reference>
<dbReference type="AlphaFoldDB" id="A0A2D2C2A3"/>
<proteinExistence type="predicted"/>
<dbReference type="RefSeq" id="WP_099649343.1">
    <property type="nucleotide sequence ID" value="NZ_CP024422.1"/>
</dbReference>
<evidence type="ECO:0000313" key="3">
    <source>
        <dbReference type="Proteomes" id="UP000229314"/>
    </source>
</evidence>
<dbReference type="Pfam" id="PF25209">
    <property type="entry name" value="Phage_capsid_4"/>
    <property type="match status" value="1"/>
</dbReference>
<keyword evidence="1" id="KW-0175">Coiled coil</keyword>
<gene>
    <name evidence="2" type="ORF">PYTT13_12605</name>
</gene>
<evidence type="ECO:0000256" key="1">
    <source>
        <dbReference type="SAM" id="Coils"/>
    </source>
</evidence>
<dbReference type="GeneID" id="78898490"/>
<evidence type="ECO:0000313" key="2">
    <source>
        <dbReference type="EMBL" id="ATQ56549.1"/>
    </source>
</evidence>
<organism evidence="2 3">
    <name type="scientific">Paracoccus yeei</name>
    <dbReference type="NCBI Taxonomy" id="147645"/>
    <lineage>
        <taxon>Bacteria</taxon>
        <taxon>Pseudomonadati</taxon>
        <taxon>Pseudomonadota</taxon>
        <taxon>Alphaproteobacteria</taxon>
        <taxon>Rhodobacterales</taxon>
        <taxon>Paracoccaceae</taxon>
        <taxon>Paracoccus</taxon>
    </lineage>
</organism>
<accession>A0A2D2C2A3</accession>
<protein>
    <submittedName>
        <fullName evidence="2">Uncharacterized protein</fullName>
    </submittedName>
</protein>
<sequence>MSGKVRHKGTQTRSLEITPSSYDDDAGTIEIVYSAGARVDRGYYLEDLVVSEDAIETSRLDAGAVHLIRDHMPFGDPVGRIISHRVEDGKAIAVVKLSSGDANASTVSDIKSGVVRFVSVGYVPLETEVDESGDVTVITVRRWMPIEISLTPIPADIGAQTRALPTHPAQPKRKITMSKRMAKARTRMAALKALIVGRSTEELDAKIDELEAKIDEAKDANDADVAEIVAEVEDIAAEIEEIAVSEVEDGEDDADVEADVEGERTRAAEIFEIATRHRVDPVTVTRAISEGASTEEFRAMIKRSKVENSPGGVNARVTVDEREKRSAAAQNAVLALISGRRAQDAGDFAGMSLAEIARESMGRSAARLSNRDAVREIMKRTGMHASSDFSFTGAVGGAIDRRVREIYQNLDMPLAPVVRETTVGDFRPVDTYSIGGFPELKETPEGAEYEAGTVVAEGGSFSIKKYGRILRVSFEALINDDLRLLDVAIRGVASRAVALRNRAVHDAFSARMADGQPLFRTQRGNLIGSVALDVAGLSQARAALRKQKGLDGEQMGLVPKFLIVGPELETDAQRLISPITAAVTGEVNPFSANLALIVDPLIEDKSWIVSADPNVGDAIELAELRGYEGVQVEEAFDSSNDGFSWRARTFAGAHPTGFRGFVKSNGAA</sequence>